<keyword evidence="3" id="KW-1185">Reference proteome</keyword>
<dbReference type="Pfam" id="PF07679">
    <property type="entry name" value="I-set"/>
    <property type="match status" value="1"/>
</dbReference>
<dbReference type="InterPro" id="IPR036179">
    <property type="entry name" value="Ig-like_dom_sf"/>
</dbReference>
<evidence type="ECO:0000313" key="2">
    <source>
        <dbReference type="EMBL" id="KAK3084561.1"/>
    </source>
</evidence>
<protein>
    <recommendedName>
        <fullName evidence="1">Ig-like domain-containing protein</fullName>
    </recommendedName>
</protein>
<evidence type="ECO:0000259" key="1">
    <source>
        <dbReference type="PROSITE" id="PS50835"/>
    </source>
</evidence>
<dbReference type="InterPro" id="IPR013783">
    <property type="entry name" value="Ig-like_fold"/>
</dbReference>
<dbReference type="EMBL" id="VSWD01000013">
    <property type="protein sequence ID" value="KAK3084561.1"/>
    <property type="molecule type" value="Genomic_DNA"/>
</dbReference>
<feature type="domain" description="Ig-like" evidence="1">
    <location>
        <begin position="281"/>
        <end position="366"/>
    </location>
</feature>
<proteinExistence type="predicted"/>
<name>A0AA89BJG1_PINIB</name>
<dbReference type="AlphaFoldDB" id="A0AA89BJG1"/>
<dbReference type="SUPFAM" id="SSF48726">
    <property type="entry name" value="Immunoglobulin"/>
    <property type="match status" value="1"/>
</dbReference>
<reference evidence="2" key="1">
    <citation type="submission" date="2019-08" db="EMBL/GenBank/DDBJ databases">
        <title>The improved chromosome-level genome for the pearl oyster Pinctada fucata martensii using PacBio sequencing and Hi-C.</title>
        <authorList>
            <person name="Zheng Z."/>
        </authorList>
    </citation>
    <scope>NUCLEOTIDE SEQUENCE</scope>
    <source>
        <strain evidence="2">ZZ-2019</strain>
        <tissue evidence="2">Adductor muscle</tissue>
    </source>
</reference>
<dbReference type="Proteomes" id="UP001186944">
    <property type="component" value="Unassembled WGS sequence"/>
</dbReference>
<accession>A0AA89BJG1</accession>
<dbReference type="InterPro" id="IPR013098">
    <property type="entry name" value="Ig_I-set"/>
</dbReference>
<gene>
    <name evidence="2" type="ORF">FSP39_015422</name>
</gene>
<sequence length="466" mass="52816">MMNANELKKILTIISTALTIEHKIKHRRTPSKLEELQNNDSEFYPLVPQLVRSSVTVDNNGMALFTLDLINADQVDCFFTTFDDEEVGMKTVYKDRDGMKGVLLLKQNSPHHIAIFSCYSKYQPTGAQYVLSLDVKSEPFSVTKTSRGYDCMMSKPTHINQQNSTRIEVLSFCSNNVTWDDVGMMIEGSVLIDGNIYELSEKVKYEERYEEVIDGVLKASFILPKNISSGTDVITVFSMTYKDEIKGDMSIQKAHFVADDKSLDGSEPAVRLGNLAMKFYPTEKDVLYLSKGSTQRLYCMAFGNPKPKIDLKKDSFIIDGETELDVEWTQFSGYKYFTLDEMDESREGRYTCIADTGIETASRTVDVRLCVPANVLHSISIDDDYVNITLTATYDETNKIERTNCFKSEADGLTWLGDSITEEFRGDNHWNLTYSLQRDIYQVPLTMTCNFEAVCNMGGMTLTIEV</sequence>
<evidence type="ECO:0000313" key="3">
    <source>
        <dbReference type="Proteomes" id="UP001186944"/>
    </source>
</evidence>
<dbReference type="Gene3D" id="2.60.40.10">
    <property type="entry name" value="Immunoglobulins"/>
    <property type="match status" value="1"/>
</dbReference>
<comment type="caution">
    <text evidence="2">The sequence shown here is derived from an EMBL/GenBank/DDBJ whole genome shotgun (WGS) entry which is preliminary data.</text>
</comment>
<dbReference type="InterPro" id="IPR007110">
    <property type="entry name" value="Ig-like_dom"/>
</dbReference>
<organism evidence="2 3">
    <name type="scientific">Pinctada imbricata</name>
    <name type="common">Atlantic pearl-oyster</name>
    <name type="synonym">Pinctada martensii</name>
    <dbReference type="NCBI Taxonomy" id="66713"/>
    <lineage>
        <taxon>Eukaryota</taxon>
        <taxon>Metazoa</taxon>
        <taxon>Spiralia</taxon>
        <taxon>Lophotrochozoa</taxon>
        <taxon>Mollusca</taxon>
        <taxon>Bivalvia</taxon>
        <taxon>Autobranchia</taxon>
        <taxon>Pteriomorphia</taxon>
        <taxon>Pterioida</taxon>
        <taxon>Pterioidea</taxon>
        <taxon>Pteriidae</taxon>
        <taxon>Pinctada</taxon>
    </lineage>
</organism>
<dbReference type="PROSITE" id="PS50835">
    <property type="entry name" value="IG_LIKE"/>
    <property type="match status" value="1"/>
</dbReference>